<feature type="region of interest" description="Disordered" evidence="1">
    <location>
        <begin position="90"/>
        <end position="147"/>
    </location>
</feature>
<protein>
    <recommendedName>
        <fullName evidence="3">Retrotransposon gag domain-containing protein</fullName>
    </recommendedName>
</protein>
<name>A0A6V7P257_ANACO</name>
<dbReference type="AlphaFoldDB" id="A0A6V7P257"/>
<accession>A0A6V7P257</accession>
<evidence type="ECO:0000256" key="1">
    <source>
        <dbReference type="SAM" id="MobiDB-lite"/>
    </source>
</evidence>
<sequence>MAGLGTRRAGFRWVPGRDRDRSMAEYEQEFSHIIDCVPDVIKDDRDRAEWFLRGLRPGIYKAVQILKLATFAEVFDRALWAEHGDPHVREKRELLTESKDKGKKRQGGGSSGDIHVTRSPEVCVHSTEERWSAAMHDMRQRPPGLAL</sequence>
<feature type="compositionally biased region" description="Basic and acidic residues" evidence="1">
    <location>
        <begin position="90"/>
        <end position="100"/>
    </location>
</feature>
<feature type="compositionally biased region" description="Basic and acidic residues" evidence="1">
    <location>
        <begin position="126"/>
        <end position="140"/>
    </location>
</feature>
<reference evidence="2" key="1">
    <citation type="submission" date="2020-07" db="EMBL/GenBank/DDBJ databases">
        <authorList>
            <person name="Lin J."/>
        </authorList>
    </citation>
    <scope>NUCLEOTIDE SEQUENCE</scope>
</reference>
<dbReference type="EMBL" id="LR862144">
    <property type="protein sequence ID" value="CAD1824818.1"/>
    <property type="molecule type" value="Genomic_DNA"/>
</dbReference>
<evidence type="ECO:0000313" key="2">
    <source>
        <dbReference type="EMBL" id="CAD1824818.1"/>
    </source>
</evidence>
<gene>
    <name evidence="2" type="ORF">CB5_LOCUS8029</name>
</gene>
<organism evidence="2">
    <name type="scientific">Ananas comosus var. bracteatus</name>
    <name type="common">red pineapple</name>
    <dbReference type="NCBI Taxonomy" id="296719"/>
    <lineage>
        <taxon>Eukaryota</taxon>
        <taxon>Viridiplantae</taxon>
        <taxon>Streptophyta</taxon>
        <taxon>Embryophyta</taxon>
        <taxon>Tracheophyta</taxon>
        <taxon>Spermatophyta</taxon>
        <taxon>Magnoliopsida</taxon>
        <taxon>Liliopsida</taxon>
        <taxon>Poales</taxon>
        <taxon>Bromeliaceae</taxon>
        <taxon>Bromelioideae</taxon>
        <taxon>Ananas</taxon>
    </lineage>
</organism>
<evidence type="ECO:0008006" key="3">
    <source>
        <dbReference type="Google" id="ProtNLM"/>
    </source>
</evidence>
<proteinExistence type="predicted"/>